<dbReference type="GO" id="GO:0072583">
    <property type="term" value="P:clathrin-dependent endocytosis"/>
    <property type="evidence" value="ECO:0000318"/>
    <property type="project" value="GO_Central"/>
</dbReference>
<feature type="compositionally biased region" description="Basic and acidic residues" evidence="1">
    <location>
        <begin position="85"/>
        <end position="101"/>
    </location>
</feature>
<dbReference type="GO" id="GO:0005886">
    <property type="term" value="C:plasma membrane"/>
    <property type="evidence" value="ECO:0000318"/>
    <property type="project" value="GO_Central"/>
</dbReference>
<organism evidence="2">
    <name type="scientific">Eucalyptus grandis</name>
    <name type="common">Flooded gum</name>
    <dbReference type="NCBI Taxonomy" id="71139"/>
    <lineage>
        <taxon>Eukaryota</taxon>
        <taxon>Viridiplantae</taxon>
        <taxon>Streptophyta</taxon>
        <taxon>Embryophyta</taxon>
        <taxon>Tracheophyta</taxon>
        <taxon>Spermatophyta</taxon>
        <taxon>Magnoliopsida</taxon>
        <taxon>eudicotyledons</taxon>
        <taxon>Gunneridae</taxon>
        <taxon>Pentapetalae</taxon>
        <taxon>rosids</taxon>
        <taxon>malvids</taxon>
        <taxon>Myrtales</taxon>
        <taxon>Myrtaceae</taxon>
        <taxon>Myrtoideae</taxon>
        <taxon>Eucalypteae</taxon>
        <taxon>Eucalyptus</taxon>
    </lineage>
</organism>
<dbReference type="Gramene" id="KCW47191">
    <property type="protein sequence ID" value="KCW47191"/>
    <property type="gene ID" value="EUGRSUZ_K01001"/>
</dbReference>
<feature type="compositionally biased region" description="Basic and acidic residues" evidence="1">
    <location>
        <begin position="26"/>
        <end position="49"/>
    </location>
</feature>
<feature type="compositionally biased region" description="Pro residues" evidence="1">
    <location>
        <begin position="11"/>
        <end position="23"/>
    </location>
</feature>
<protein>
    <submittedName>
        <fullName evidence="2">Uncharacterized protein</fullName>
    </submittedName>
</protein>
<proteinExistence type="predicted"/>
<gene>
    <name evidence="2" type="ORF">EUGRSUZ_K01001</name>
</gene>
<evidence type="ECO:0000313" key="2">
    <source>
        <dbReference type="EMBL" id="KCW47191.1"/>
    </source>
</evidence>
<dbReference type="EMBL" id="KK198763">
    <property type="protein sequence ID" value="KCW47191.1"/>
    <property type="molecule type" value="Genomic_DNA"/>
</dbReference>
<dbReference type="GO" id="GO:0030125">
    <property type="term" value="C:clathrin vesicle coat"/>
    <property type="evidence" value="ECO:0000318"/>
    <property type="project" value="GO_Central"/>
</dbReference>
<name>A0A059A0I0_EUCGR</name>
<accession>A0A059A0I0</accession>
<sequence>MRQVLFKLKQHPPPHMMPPPSPLPTKDGKETKDGNEKDTKEGSKDEKSGKIPAVATSGDVLGSAAEKPAAEKLATPPKVTPDGGDPERAEIHEAPEGKKGC</sequence>
<reference evidence="2" key="1">
    <citation type="submission" date="2013-07" db="EMBL/GenBank/DDBJ databases">
        <title>The genome of Eucalyptus grandis.</title>
        <authorList>
            <person name="Schmutz J."/>
            <person name="Hayes R."/>
            <person name="Myburg A."/>
            <person name="Tuskan G."/>
            <person name="Grattapaglia D."/>
            <person name="Rokhsar D.S."/>
        </authorList>
    </citation>
    <scope>NUCLEOTIDE SEQUENCE</scope>
    <source>
        <tissue evidence="2">Leaf extractions</tissue>
    </source>
</reference>
<dbReference type="AlphaFoldDB" id="A0A059A0I0"/>
<dbReference type="InParanoid" id="A0A059A0I0"/>
<feature type="region of interest" description="Disordered" evidence="1">
    <location>
        <begin position="1"/>
        <end position="101"/>
    </location>
</feature>
<dbReference type="GO" id="GO:0032050">
    <property type="term" value="F:clathrin heavy chain binding"/>
    <property type="evidence" value="ECO:0000318"/>
    <property type="project" value="GO_Central"/>
</dbReference>
<evidence type="ECO:0000256" key="1">
    <source>
        <dbReference type="SAM" id="MobiDB-lite"/>
    </source>
</evidence>